<dbReference type="InterPro" id="IPR023606">
    <property type="entry name" value="CoA-Trfase_III_dom_1_sf"/>
</dbReference>
<gene>
    <name evidence="2" type="ORF">MMF94_27695</name>
</gene>
<accession>A0ABS9TLT6</accession>
<sequence length="428" mass="45028">MTDLLPPLWATLRGAPEELHRLHVTGPPTTLTSTFPVTGAGAAAVGASLLAATLGTGRRVSLDTRELAVALRSERYVRRDGRPLGNPFDPLSAFHRTADGWLRLHANYPWHRAAALQVLGCTEEEVPAAIAGWAGVKLENALHDAGGIGAAVRTEAAWRAETGPPPAPVEHRVVGDAPARPRRRPRVLDLTRVIAGPVATRTLAVHGADVVRLDAPDRPEIPLQSADTLPGKRSALLDLGSGRDVLERLLAGADVVVTGYRPGALDRFGLAPEELAQRHPGLVIVTLSAWGHRGPWAHRRGFDSIVQAACGIAVAEGEPDAPGALPAQVLDHATGYLGAAAALLALARQRRDGGSHHIRLALAATAAWLQGLPRQSPDAAAEVDPAPYLQELDAFTLARPPGAVGGEHLAWRPPAPSFGTASPGWLDE</sequence>
<proteinExistence type="predicted"/>
<dbReference type="InterPro" id="IPR003673">
    <property type="entry name" value="CoA-Trfase_fam_III"/>
</dbReference>
<dbReference type="Pfam" id="PF02515">
    <property type="entry name" value="CoA_transf_3"/>
    <property type="match status" value="1"/>
</dbReference>
<dbReference type="SUPFAM" id="SSF89796">
    <property type="entry name" value="CoA-transferase family III (CaiB/BaiF)"/>
    <property type="match status" value="2"/>
</dbReference>
<organism evidence="2 3">
    <name type="scientific">Pseudonocardia alaniniphila</name>
    <dbReference type="NCBI Taxonomy" id="75291"/>
    <lineage>
        <taxon>Bacteria</taxon>
        <taxon>Bacillati</taxon>
        <taxon>Actinomycetota</taxon>
        <taxon>Actinomycetes</taxon>
        <taxon>Pseudonocardiales</taxon>
        <taxon>Pseudonocardiaceae</taxon>
        <taxon>Pseudonocardia</taxon>
    </lineage>
</organism>
<evidence type="ECO:0000313" key="2">
    <source>
        <dbReference type="EMBL" id="MCH6169500.1"/>
    </source>
</evidence>
<dbReference type="Proteomes" id="UP001299970">
    <property type="component" value="Unassembled WGS sequence"/>
</dbReference>
<feature type="region of interest" description="Disordered" evidence="1">
    <location>
        <begin position="403"/>
        <end position="428"/>
    </location>
</feature>
<dbReference type="PANTHER" id="PTHR48228:SF4">
    <property type="entry name" value="BLR3030 PROTEIN"/>
    <property type="match status" value="1"/>
</dbReference>
<dbReference type="EMBL" id="JAKXMK010000025">
    <property type="protein sequence ID" value="MCH6169500.1"/>
    <property type="molecule type" value="Genomic_DNA"/>
</dbReference>
<dbReference type="GO" id="GO:0016740">
    <property type="term" value="F:transferase activity"/>
    <property type="evidence" value="ECO:0007669"/>
    <property type="project" value="UniProtKB-KW"/>
</dbReference>
<dbReference type="RefSeq" id="WP_241040137.1">
    <property type="nucleotide sequence ID" value="NZ_BAAAJF010000045.1"/>
</dbReference>
<dbReference type="PANTHER" id="PTHR48228">
    <property type="entry name" value="SUCCINYL-COA--D-CITRAMALATE COA-TRANSFERASE"/>
    <property type="match status" value="1"/>
</dbReference>
<keyword evidence="3" id="KW-1185">Reference proteome</keyword>
<evidence type="ECO:0000313" key="3">
    <source>
        <dbReference type="Proteomes" id="UP001299970"/>
    </source>
</evidence>
<reference evidence="2 3" key="1">
    <citation type="submission" date="2022-03" db="EMBL/GenBank/DDBJ databases">
        <title>Pseudonocardia alaer sp. nov., a novel actinomycete isolated from reed forest soil.</title>
        <authorList>
            <person name="Wang L."/>
        </authorList>
    </citation>
    <scope>NUCLEOTIDE SEQUENCE [LARGE SCALE GENOMIC DNA]</scope>
    <source>
        <strain evidence="2 3">Y-16303</strain>
    </source>
</reference>
<protein>
    <submittedName>
        <fullName evidence="2">CoA transferase</fullName>
    </submittedName>
</protein>
<dbReference type="InterPro" id="IPR050509">
    <property type="entry name" value="CoA-transferase_III"/>
</dbReference>
<comment type="caution">
    <text evidence="2">The sequence shown here is derived from an EMBL/GenBank/DDBJ whole genome shotgun (WGS) entry which is preliminary data.</text>
</comment>
<keyword evidence="2" id="KW-0808">Transferase</keyword>
<feature type="region of interest" description="Disordered" evidence="1">
    <location>
        <begin position="161"/>
        <end position="180"/>
    </location>
</feature>
<dbReference type="Gene3D" id="3.40.50.10540">
    <property type="entry name" value="Crotonobetainyl-coa:carnitine coa-transferase, domain 1"/>
    <property type="match status" value="1"/>
</dbReference>
<evidence type="ECO:0000256" key="1">
    <source>
        <dbReference type="SAM" id="MobiDB-lite"/>
    </source>
</evidence>
<name>A0ABS9TLT6_9PSEU</name>